<protein>
    <submittedName>
        <fullName evidence="1">Uncharacterized protein</fullName>
    </submittedName>
</protein>
<reference evidence="1" key="1">
    <citation type="submission" date="2023-07" db="EMBL/GenBank/DDBJ databases">
        <title>Sorghum-associated microbial communities from plants grown in Nebraska, USA.</title>
        <authorList>
            <person name="Schachtman D."/>
        </authorList>
    </citation>
    <scope>NUCLEOTIDE SEQUENCE</scope>
    <source>
        <strain evidence="1">2697</strain>
    </source>
</reference>
<evidence type="ECO:0000313" key="1">
    <source>
        <dbReference type="EMBL" id="MDR6783352.1"/>
    </source>
</evidence>
<dbReference type="EMBL" id="JAVDTF010000001">
    <property type="protein sequence ID" value="MDR6783352.1"/>
    <property type="molecule type" value="Genomic_DNA"/>
</dbReference>
<evidence type="ECO:0000313" key="2">
    <source>
        <dbReference type="Proteomes" id="UP001246858"/>
    </source>
</evidence>
<name>A0ACC6KW23_9SPHI</name>
<gene>
    <name evidence="1" type="ORF">J2X78_001904</name>
</gene>
<dbReference type="Proteomes" id="UP001246858">
    <property type="component" value="Unassembled WGS sequence"/>
</dbReference>
<comment type="caution">
    <text evidence="1">The sequence shown here is derived from an EMBL/GenBank/DDBJ whole genome shotgun (WGS) entry which is preliminary data.</text>
</comment>
<organism evidence="1 2">
    <name type="scientific">Pedobacter africanus</name>
    <dbReference type="NCBI Taxonomy" id="151894"/>
    <lineage>
        <taxon>Bacteria</taxon>
        <taxon>Pseudomonadati</taxon>
        <taxon>Bacteroidota</taxon>
        <taxon>Sphingobacteriia</taxon>
        <taxon>Sphingobacteriales</taxon>
        <taxon>Sphingobacteriaceae</taxon>
        <taxon>Pedobacter</taxon>
    </lineage>
</organism>
<sequence length="294" mass="33618">MREIIALIVLVFMFGLTKAQTHREDLEIHWPKSEGWKLDEKLSVQTDFSRRHYKWDVKGENKEGWQKVVLILSDDITKNTKPLDSIDVSHDLLKDKGIRFTLLSENKNSLNPYRLISLENRTLKSEQIPVSTLIYIIDGKTCRHMVLVSMKAVKFSADFLKQWSEILLGSRIIPSKDGNFELTKDAYIDFKAHNEVNEFYVTANFKSDQVQHLLTGQSAKIVVDDFPELSFSGKVTGISSLKNQLPFVAPDNQSGNYVKMEQRIQVVIKVEIPPADKDKFKSRMSCTVIVATTP</sequence>
<keyword evidence="2" id="KW-1185">Reference proteome</keyword>
<proteinExistence type="predicted"/>
<accession>A0ACC6KW23</accession>